<accession>W6U2J2</accession>
<protein>
    <submittedName>
        <fullName evidence="1">Uncharacterized protein</fullName>
    </submittedName>
</protein>
<proteinExistence type="predicted"/>
<evidence type="ECO:0000313" key="1">
    <source>
        <dbReference type="EMBL" id="EUB54771.1"/>
    </source>
</evidence>
<dbReference type="KEGG" id="egl:EGR_10370"/>
<dbReference type="GeneID" id="36346085"/>
<dbReference type="CTD" id="36346085"/>
<gene>
    <name evidence="1" type="ORF">EGR_10370</name>
</gene>
<dbReference type="AlphaFoldDB" id="W6U2J2"/>
<dbReference type="Proteomes" id="UP000019149">
    <property type="component" value="Unassembled WGS sequence"/>
</dbReference>
<organism evidence="1 2">
    <name type="scientific">Echinococcus granulosus</name>
    <name type="common">Hydatid tapeworm</name>
    <dbReference type="NCBI Taxonomy" id="6210"/>
    <lineage>
        <taxon>Eukaryota</taxon>
        <taxon>Metazoa</taxon>
        <taxon>Spiralia</taxon>
        <taxon>Lophotrochozoa</taxon>
        <taxon>Platyhelminthes</taxon>
        <taxon>Cestoda</taxon>
        <taxon>Eucestoda</taxon>
        <taxon>Cyclophyllidea</taxon>
        <taxon>Taeniidae</taxon>
        <taxon>Echinococcus</taxon>
        <taxon>Echinococcus granulosus group</taxon>
    </lineage>
</organism>
<name>W6U2J2_ECHGR</name>
<dbReference type="EMBL" id="APAU02000213">
    <property type="protein sequence ID" value="EUB54771.1"/>
    <property type="molecule type" value="Genomic_DNA"/>
</dbReference>
<reference evidence="1 2" key="1">
    <citation type="journal article" date="2013" name="Nat. Genet.">
        <title>The genome of the hydatid tapeworm Echinococcus granulosus.</title>
        <authorList>
            <person name="Zheng H."/>
            <person name="Zhang W."/>
            <person name="Zhang L."/>
            <person name="Zhang Z."/>
            <person name="Li J."/>
            <person name="Lu G."/>
            <person name="Zhu Y."/>
            <person name="Wang Y."/>
            <person name="Huang Y."/>
            <person name="Liu J."/>
            <person name="Kang H."/>
            <person name="Chen J."/>
            <person name="Wang L."/>
            <person name="Chen A."/>
            <person name="Yu S."/>
            <person name="Gao Z."/>
            <person name="Jin L."/>
            <person name="Gu W."/>
            <person name="Wang Z."/>
            <person name="Zhao L."/>
            <person name="Shi B."/>
            <person name="Wen H."/>
            <person name="Lin R."/>
            <person name="Jones M.K."/>
            <person name="Brejova B."/>
            <person name="Vinar T."/>
            <person name="Zhao G."/>
            <person name="McManus D.P."/>
            <person name="Chen Z."/>
            <person name="Zhou Y."/>
            <person name="Wang S."/>
        </authorList>
    </citation>
    <scope>NUCLEOTIDE SEQUENCE [LARGE SCALE GENOMIC DNA]</scope>
</reference>
<dbReference type="RefSeq" id="XP_024345967.1">
    <property type="nucleotide sequence ID" value="XM_024499619.1"/>
</dbReference>
<sequence>MGGLVDSSFKLPDIVFTETIFCYFAKTTISLITFNLLEVELSFKQSHKKMNCKLVSWVKQNRRRSKVGKFLLKFLNRTESLWLLNPDSITDEENAIGSYFLFAIFRLKLKA</sequence>
<evidence type="ECO:0000313" key="2">
    <source>
        <dbReference type="Proteomes" id="UP000019149"/>
    </source>
</evidence>
<keyword evidence="2" id="KW-1185">Reference proteome</keyword>
<comment type="caution">
    <text evidence="1">The sequence shown here is derived from an EMBL/GenBank/DDBJ whole genome shotgun (WGS) entry which is preliminary data.</text>
</comment>